<dbReference type="NCBIfam" id="NF038065">
    <property type="entry name" value="Pr6Pr"/>
    <property type="match status" value="1"/>
</dbReference>
<feature type="transmembrane region" description="Helical" evidence="1">
    <location>
        <begin position="138"/>
        <end position="157"/>
    </location>
</feature>
<evidence type="ECO:0000256" key="1">
    <source>
        <dbReference type="SAM" id="Phobius"/>
    </source>
</evidence>
<proteinExistence type="predicted"/>
<feature type="transmembrane region" description="Helical" evidence="1">
    <location>
        <begin position="37"/>
        <end position="56"/>
    </location>
</feature>
<keyword evidence="1" id="KW-1133">Transmembrane helix</keyword>
<feature type="transmembrane region" description="Helical" evidence="1">
    <location>
        <begin position="110"/>
        <end position="126"/>
    </location>
</feature>
<dbReference type="RefSeq" id="WP_192010538.1">
    <property type="nucleotide sequence ID" value="NZ_JACYTQ010000004.1"/>
</dbReference>
<keyword evidence="1" id="KW-0472">Membrane</keyword>
<feature type="transmembrane region" description="Helical" evidence="1">
    <location>
        <begin position="177"/>
        <end position="200"/>
    </location>
</feature>
<dbReference type="Proteomes" id="UP000647133">
    <property type="component" value="Unassembled WGS sequence"/>
</dbReference>
<keyword evidence="3" id="KW-1185">Reference proteome</keyword>
<dbReference type="InterPro" id="IPR049713">
    <property type="entry name" value="Pr6Pr-like"/>
</dbReference>
<evidence type="ECO:0000313" key="2">
    <source>
        <dbReference type="EMBL" id="MBD8489647.1"/>
    </source>
</evidence>
<sequence length="212" mass="24734">MRKFLSNTIALLGFFAVVTQFILMVWASEGSMVQNLLMFFSYFTILTNTLVTFCYWRESLSNKPNSKCFFDRSGLLTAITIYITMVGLVYQVTLRGVWEPQGLQMVVDELLHSIIPILVVIYWARYEKKDKIRWSQLPLMLIYPLLYLIYILVSGEFSDFYPYYFIDVNKLGWAKVLQHTIMLILTFVVLALGFIGMGKLMAKKSLYFKREA</sequence>
<comment type="caution">
    <text evidence="2">The sequence shown here is derived from an EMBL/GenBank/DDBJ whole genome shotgun (WGS) entry which is preliminary data.</text>
</comment>
<organism evidence="2 3">
    <name type="scientific">Echinicola arenosa</name>
    <dbReference type="NCBI Taxonomy" id="2774144"/>
    <lineage>
        <taxon>Bacteria</taxon>
        <taxon>Pseudomonadati</taxon>
        <taxon>Bacteroidota</taxon>
        <taxon>Cytophagia</taxon>
        <taxon>Cytophagales</taxon>
        <taxon>Cyclobacteriaceae</taxon>
        <taxon>Echinicola</taxon>
    </lineage>
</organism>
<accession>A0ABR9AMT1</accession>
<protein>
    <submittedName>
        <fullName evidence="2">Pr6Pr family membrane protein</fullName>
    </submittedName>
</protein>
<reference evidence="2 3" key="1">
    <citation type="submission" date="2020-09" db="EMBL/GenBank/DDBJ databases">
        <title>Echinicola sp. CAU 1574 isolated from sand of Sido Beach.</title>
        <authorList>
            <person name="Kim W."/>
        </authorList>
    </citation>
    <scope>NUCLEOTIDE SEQUENCE [LARGE SCALE GENOMIC DNA]</scope>
    <source>
        <strain evidence="2 3">CAU 1574</strain>
    </source>
</reference>
<keyword evidence="1" id="KW-0812">Transmembrane</keyword>
<name>A0ABR9AMT1_9BACT</name>
<dbReference type="EMBL" id="JACYTQ010000004">
    <property type="protein sequence ID" value="MBD8489647.1"/>
    <property type="molecule type" value="Genomic_DNA"/>
</dbReference>
<feature type="transmembrane region" description="Helical" evidence="1">
    <location>
        <begin position="68"/>
        <end position="90"/>
    </location>
</feature>
<evidence type="ECO:0000313" key="3">
    <source>
        <dbReference type="Proteomes" id="UP000647133"/>
    </source>
</evidence>
<gene>
    <name evidence="2" type="ORF">IFO69_12900</name>
</gene>